<dbReference type="InterPro" id="IPR023410">
    <property type="entry name" value="14-3-3_domain"/>
</dbReference>
<dbReference type="InterPro" id="IPR035595">
    <property type="entry name" value="UDP_glycos_trans_CS"/>
</dbReference>
<keyword evidence="8" id="KW-1185">Reference proteome</keyword>
<evidence type="ECO:0000256" key="2">
    <source>
        <dbReference type="ARBA" id="ARBA00009995"/>
    </source>
</evidence>
<dbReference type="GO" id="GO:1901137">
    <property type="term" value="P:carbohydrate derivative biosynthetic process"/>
    <property type="evidence" value="ECO:0007669"/>
    <property type="project" value="UniProtKB-ARBA"/>
</dbReference>
<dbReference type="PANTHER" id="PTHR48044:SF29">
    <property type="entry name" value="GLYCOSYLTRANSFERASE"/>
    <property type="match status" value="1"/>
</dbReference>
<organism evidence="7 8">
    <name type="scientific">Coptis chinensis</name>
    <dbReference type="NCBI Taxonomy" id="261450"/>
    <lineage>
        <taxon>Eukaryota</taxon>
        <taxon>Viridiplantae</taxon>
        <taxon>Streptophyta</taxon>
        <taxon>Embryophyta</taxon>
        <taxon>Tracheophyta</taxon>
        <taxon>Spermatophyta</taxon>
        <taxon>Magnoliopsida</taxon>
        <taxon>Ranunculales</taxon>
        <taxon>Ranunculaceae</taxon>
        <taxon>Coptidoideae</taxon>
        <taxon>Coptis</taxon>
    </lineage>
</organism>
<evidence type="ECO:0000256" key="1">
    <source>
        <dbReference type="ARBA" id="ARBA00006141"/>
    </source>
</evidence>
<evidence type="ECO:0000256" key="5">
    <source>
        <dbReference type="RuleBase" id="RU362057"/>
    </source>
</evidence>
<dbReference type="EC" id="2.4.1.-" evidence="5"/>
<dbReference type="PANTHER" id="PTHR48044">
    <property type="entry name" value="GLYCOSYLTRANSFERASE"/>
    <property type="match status" value="1"/>
</dbReference>
<protein>
    <recommendedName>
        <fullName evidence="5">Glycosyltransferase</fullName>
        <ecNumber evidence="5">2.4.1.-</ecNumber>
    </recommendedName>
</protein>
<proteinExistence type="inferred from homology"/>
<dbReference type="InterPro" id="IPR002213">
    <property type="entry name" value="UDP_glucos_trans"/>
</dbReference>
<comment type="similarity">
    <text evidence="1">Belongs to the 14-3-3 family.</text>
</comment>
<gene>
    <name evidence="7" type="ORF">IFM89_039868</name>
</gene>
<dbReference type="InterPro" id="IPR036815">
    <property type="entry name" value="14-3-3_dom_sf"/>
</dbReference>
<evidence type="ECO:0000256" key="3">
    <source>
        <dbReference type="ARBA" id="ARBA00022679"/>
    </source>
</evidence>
<comment type="similarity">
    <text evidence="2 4">Belongs to the UDP-glycosyltransferase family.</text>
</comment>
<dbReference type="Gene3D" id="1.20.190.20">
    <property type="entry name" value="14-3-3 domain"/>
    <property type="match status" value="1"/>
</dbReference>
<name>A0A835L9E9_9MAGN</name>
<dbReference type="SMART" id="SM00101">
    <property type="entry name" value="14_3_3"/>
    <property type="match status" value="1"/>
</dbReference>
<evidence type="ECO:0000313" key="8">
    <source>
        <dbReference type="Proteomes" id="UP000631114"/>
    </source>
</evidence>
<sequence length="403" mass="44732">MIKLSSLISQLVLSEGTRQSLTGSFHYEKQLKDLGREYRVWAVDFIGQGMSLPVEDLAPLAKDSAWGEIDLVWGFGEQRLHTGQRSWCTTRLIRGGTKFVISWKRFPKGEETKLHEALPKGFLEKIGERGMVADGWAPQMKIIAHPSIGGFVSHCGWSSILEGMKLGVPIIAMAMHIDQPLNARLVELGARVEVERDECGNGKLASGEMAKVIKQVVVEKGEEVRTRMKAIRNERKEVADQSLKAYQAATSTASTDLPPTHPIRLGLALNFSVFYYEILHSTESCIDEPFNGCSLGLGTVEKRYRRLQEVPKEKTWFIAEGGIIKKVFVKVLRWMETHLKAGGRSKKGKLAESPYYQKVLTDIFPARFDEAITDAIRGGCSDGAVNNGYDSERNIGPGPVVLG</sequence>
<dbReference type="EMBL" id="JADFTS010000063">
    <property type="protein sequence ID" value="KAF9586913.1"/>
    <property type="molecule type" value="Genomic_DNA"/>
</dbReference>
<keyword evidence="4" id="KW-0328">Glycosyltransferase</keyword>
<dbReference type="GO" id="GO:0008194">
    <property type="term" value="F:UDP-glycosyltransferase activity"/>
    <property type="evidence" value="ECO:0007669"/>
    <property type="project" value="InterPro"/>
</dbReference>
<dbReference type="Proteomes" id="UP000631114">
    <property type="component" value="Unassembled WGS sequence"/>
</dbReference>
<dbReference type="PROSITE" id="PS00375">
    <property type="entry name" value="UDPGT"/>
    <property type="match status" value="1"/>
</dbReference>
<feature type="domain" description="14-3-3" evidence="6">
    <location>
        <begin position="122"/>
        <end position="349"/>
    </location>
</feature>
<keyword evidence="3 4" id="KW-0808">Transferase</keyword>
<evidence type="ECO:0000256" key="4">
    <source>
        <dbReference type="RuleBase" id="RU003718"/>
    </source>
</evidence>
<comment type="caution">
    <text evidence="7">The sequence shown here is derived from an EMBL/GenBank/DDBJ whole genome shotgun (WGS) entry which is preliminary data.</text>
</comment>
<reference evidence="7 8" key="1">
    <citation type="submission" date="2020-10" db="EMBL/GenBank/DDBJ databases">
        <title>The Coptis chinensis genome and diversification of protoberbering-type alkaloids.</title>
        <authorList>
            <person name="Wang B."/>
            <person name="Shu S."/>
            <person name="Song C."/>
            <person name="Liu Y."/>
        </authorList>
    </citation>
    <scope>NUCLEOTIDE SEQUENCE [LARGE SCALE GENOMIC DNA]</scope>
    <source>
        <strain evidence="7">HL-2020</strain>
        <tissue evidence="7">Leaf</tissue>
    </source>
</reference>
<accession>A0A835L9E9</accession>
<evidence type="ECO:0000259" key="6">
    <source>
        <dbReference type="SMART" id="SM00101"/>
    </source>
</evidence>
<dbReference type="SUPFAM" id="SSF48445">
    <property type="entry name" value="14-3-3 protein"/>
    <property type="match status" value="1"/>
</dbReference>
<dbReference type="Pfam" id="PF00201">
    <property type="entry name" value="UDPGT"/>
    <property type="match status" value="1"/>
</dbReference>
<dbReference type="OrthoDB" id="408373at2759"/>
<dbReference type="SUPFAM" id="SSF53756">
    <property type="entry name" value="UDP-Glycosyltransferase/glycogen phosphorylase"/>
    <property type="match status" value="1"/>
</dbReference>
<dbReference type="PRINTS" id="PR00305">
    <property type="entry name" value="1433ZETA"/>
</dbReference>
<dbReference type="AlphaFoldDB" id="A0A835L9E9"/>
<dbReference type="CDD" id="cd03784">
    <property type="entry name" value="GT1_Gtf-like"/>
    <property type="match status" value="1"/>
</dbReference>
<evidence type="ECO:0000313" key="7">
    <source>
        <dbReference type="EMBL" id="KAF9586913.1"/>
    </source>
</evidence>
<dbReference type="Gene3D" id="3.40.50.2000">
    <property type="entry name" value="Glycogen Phosphorylase B"/>
    <property type="match status" value="1"/>
</dbReference>
<dbReference type="InterPro" id="IPR000308">
    <property type="entry name" value="14-3-3"/>
</dbReference>
<dbReference type="Pfam" id="PF00244">
    <property type="entry name" value="14-3-3"/>
    <property type="match status" value="1"/>
</dbReference>